<sequence length="248" mass="28971">MFFRLIQYPQHSTLKQNKIERNRNIMKITHIYHSGFCIELEQTILIFDWYTGILPELPEEKQVVVFVSHGHGDHFGDCIWSLKKRFRKLIYVIDSTAAVPPGTRNVKTVEPGGTYNIADLTVQTLRSTDQGSAFLVEAEGHKIFHAGDLNVWYWYDEPEKENLASEANCRREYEKLEGQPIDVAFLPLDPRLREHAPRGIALFMECAGARELFPMHYWDRKVEAETYLKDPRLVPFADRIHFEDFFVI</sequence>
<keyword evidence="1" id="KW-0378">Hydrolase</keyword>
<dbReference type="PANTHER" id="PTHR42967:SF1">
    <property type="entry name" value="MBL FOLD METALLO-HYDROLASE"/>
    <property type="match status" value="1"/>
</dbReference>
<evidence type="ECO:0000313" key="1">
    <source>
        <dbReference type="EMBL" id="MST51835.1"/>
    </source>
</evidence>
<dbReference type="PANTHER" id="PTHR42967">
    <property type="entry name" value="METAL DEPENDENT HYDROLASE"/>
    <property type="match status" value="1"/>
</dbReference>
<dbReference type="GO" id="GO:0016787">
    <property type="term" value="F:hydrolase activity"/>
    <property type="evidence" value="ECO:0007669"/>
    <property type="project" value="UniProtKB-KW"/>
</dbReference>
<reference evidence="1 2" key="1">
    <citation type="submission" date="2019-08" db="EMBL/GenBank/DDBJ databases">
        <title>In-depth cultivation of the pig gut microbiome towards novel bacterial diversity and tailored functional studies.</title>
        <authorList>
            <person name="Wylensek D."/>
            <person name="Hitch T.C.A."/>
            <person name="Clavel T."/>
        </authorList>
    </citation>
    <scope>NUCLEOTIDE SEQUENCE [LARGE SCALE GENOMIC DNA]</scope>
    <source>
        <strain evidence="1 2">WCA-MUC-591-APC-3H</strain>
    </source>
</reference>
<accession>A0A6L5Y5T3</accession>
<dbReference type="InterPro" id="IPR036866">
    <property type="entry name" value="RibonucZ/Hydroxyglut_hydro"/>
</dbReference>
<protein>
    <submittedName>
        <fullName evidence="1">MBL fold metallo-hydrolase</fullName>
    </submittedName>
</protein>
<evidence type="ECO:0000313" key="2">
    <source>
        <dbReference type="Proteomes" id="UP000474676"/>
    </source>
</evidence>
<comment type="caution">
    <text evidence="1">The sequence shown here is derived from an EMBL/GenBank/DDBJ whole genome shotgun (WGS) entry which is preliminary data.</text>
</comment>
<dbReference type="SUPFAM" id="SSF56281">
    <property type="entry name" value="Metallo-hydrolase/oxidoreductase"/>
    <property type="match status" value="1"/>
</dbReference>
<name>A0A6L5Y5T3_9FIRM</name>
<dbReference type="Pfam" id="PF13483">
    <property type="entry name" value="Lactamase_B_3"/>
    <property type="match status" value="1"/>
</dbReference>
<proteinExistence type="predicted"/>
<gene>
    <name evidence="1" type="ORF">FYJ64_05845</name>
</gene>
<organism evidence="1 2">
    <name type="scientific">Hornefia butyriciproducens</name>
    <dbReference type="NCBI Taxonomy" id="2652293"/>
    <lineage>
        <taxon>Bacteria</taxon>
        <taxon>Bacillati</taxon>
        <taxon>Bacillota</taxon>
        <taxon>Clostridia</taxon>
        <taxon>Peptostreptococcales</taxon>
        <taxon>Anaerovoracaceae</taxon>
        <taxon>Hornefia</taxon>
    </lineage>
</organism>
<dbReference type="EMBL" id="VUMZ01000004">
    <property type="protein sequence ID" value="MST51835.1"/>
    <property type="molecule type" value="Genomic_DNA"/>
</dbReference>
<keyword evidence="2" id="KW-1185">Reference proteome</keyword>
<dbReference type="AlphaFoldDB" id="A0A6L5Y5T3"/>
<dbReference type="Gene3D" id="3.60.15.10">
    <property type="entry name" value="Ribonuclease Z/Hydroxyacylglutathione hydrolase-like"/>
    <property type="match status" value="1"/>
</dbReference>
<dbReference type="Proteomes" id="UP000474676">
    <property type="component" value="Unassembled WGS sequence"/>
</dbReference>